<accession>A0A0S4JHQ4</accession>
<dbReference type="OrthoDB" id="276065at2759"/>
<dbReference type="EMBL" id="CYKH01001771">
    <property type="protein sequence ID" value="CUG89807.1"/>
    <property type="molecule type" value="Genomic_DNA"/>
</dbReference>
<dbReference type="Proteomes" id="UP000051952">
    <property type="component" value="Unassembled WGS sequence"/>
</dbReference>
<evidence type="ECO:0000256" key="1">
    <source>
        <dbReference type="SAM" id="MobiDB-lite"/>
    </source>
</evidence>
<sequence length="290" mass="32788">MVQLQVKGTKFPDTFIYEVSCRDHIGEETRKLTHLQNMRHKVRLQLYAMGELATTLKEKQRTSTDAAAVDVATLYAAAHDAIMAEYKDATLVIPADRFDQHWQHIKKLTIDAFSKDCTHADGDDAAVTKLWELHENPDIDEDYRLHVYHCRAIMDPQWRENEVFTDTTTTALWFCGKILDKTKTFGDHCNQNEKSKLTVKIALEKGPAPAGEPRMSYDDQRTMRNHVCERRETLKKLEDSELRDRVVKQSRGGVLLSAPGVGGGGSDSIRVQGLSKGFGSKVDETEVPVE</sequence>
<gene>
    <name evidence="2" type="ORF">BSAL_23510</name>
</gene>
<reference evidence="3" key="1">
    <citation type="submission" date="2015-09" db="EMBL/GenBank/DDBJ databases">
        <authorList>
            <consortium name="Pathogen Informatics"/>
        </authorList>
    </citation>
    <scope>NUCLEOTIDE SEQUENCE [LARGE SCALE GENOMIC DNA]</scope>
    <source>
        <strain evidence="3">Lake Konstanz</strain>
    </source>
</reference>
<keyword evidence="3" id="KW-1185">Reference proteome</keyword>
<proteinExistence type="predicted"/>
<evidence type="ECO:0000313" key="2">
    <source>
        <dbReference type="EMBL" id="CUG89807.1"/>
    </source>
</evidence>
<dbReference type="GO" id="GO:0003352">
    <property type="term" value="P:regulation of cilium movement"/>
    <property type="evidence" value="ECO:0007669"/>
    <property type="project" value="InterPro"/>
</dbReference>
<protein>
    <submittedName>
        <fullName evidence="2">Uncharacterized protein</fullName>
    </submittedName>
</protein>
<dbReference type="PANTHER" id="PTHR13238:SF7">
    <property type="match status" value="1"/>
</dbReference>
<organism evidence="2 3">
    <name type="scientific">Bodo saltans</name>
    <name type="common">Flagellated protozoan</name>
    <dbReference type="NCBI Taxonomy" id="75058"/>
    <lineage>
        <taxon>Eukaryota</taxon>
        <taxon>Discoba</taxon>
        <taxon>Euglenozoa</taxon>
        <taxon>Kinetoplastea</taxon>
        <taxon>Metakinetoplastina</taxon>
        <taxon>Eubodonida</taxon>
        <taxon>Bodonidae</taxon>
        <taxon>Bodo</taxon>
    </lineage>
</organism>
<dbReference type="VEuPathDB" id="TriTrypDB:BSAL_23510"/>
<feature type="region of interest" description="Disordered" evidence="1">
    <location>
        <begin position="254"/>
        <end position="290"/>
    </location>
</feature>
<dbReference type="AlphaFoldDB" id="A0A0S4JHQ4"/>
<dbReference type="PANTHER" id="PTHR13238">
    <property type="entry name" value="PROTEIN C21ORF59"/>
    <property type="match status" value="1"/>
</dbReference>
<evidence type="ECO:0000313" key="3">
    <source>
        <dbReference type="Proteomes" id="UP000051952"/>
    </source>
</evidence>
<dbReference type="InterPro" id="IPR021298">
    <property type="entry name" value="CFAP298"/>
</dbReference>
<dbReference type="Pfam" id="PF11069">
    <property type="entry name" value="CFAP298"/>
    <property type="match status" value="1"/>
</dbReference>
<name>A0A0S4JHQ4_BODSA</name>